<dbReference type="PANTHER" id="PTHR21011:SF1">
    <property type="entry name" value="SMALL RIBOSOMAL SUBUNIT PROTEIN BS6M"/>
    <property type="match status" value="1"/>
</dbReference>
<dbReference type="FunCoup" id="A0A1V8TG34">
    <property type="interactions" value="357"/>
</dbReference>
<dbReference type="PANTHER" id="PTHR21011">
    <property type="entry name" value="MITOCHONDRIAL 28S RIBOSOMAL PROTEIN S6"/>
    <property type="match status" value="1"/>
</dbReference>
<evidence type="ECO:0000313" key="3">
    <source>
        <dbReference type="Proteomes" id="UP000192596"/>
    </source>
</evidence>
<protein>
    <recommendedName>
        <fullName evidence="4">37S ribosomal protein MRP17, mitochondrial</fullName>
    </recommendedName>
</protein>
<dbReference type="InterPro" id="IPR000529">
    <property type="entry name" value="Ribosomal_bS6"/>
</dbReference>
<comment type="caution">
    <text evidence="2">The sequence shown here is derived from an EMBL/GenBank/DDBJ whole genome shotgun (WGS) entry which is preliminary data.</text>
</comment>
<dbReference type="Pfam" id="PF01250">
    <property type="entry name" value="Ribosomal_S6"/>
    <property type="match status" value="1"/>
</dbReference>
<dbReference type="SUPFAM" id="SSF54995">
    <property type="entry name" value="Ribosomal protein S6"/>
    <property type="match status" value="1"/>
</dbReference>
<dbReference type="STRING" id="1507870.A0A1V8TG34"/>
<dbReference type="Proteomes" id="UP000192596">
    <property type="component" value="Unassembled WGS sequence"/>
</dbReference>
<dbReference type="Gene3D" id="3.30.70.60">
    <property type="match status" value="1"/>
</dbReference>
<sequence length="128" mass="14078">MLYELIGVKSKSPSSLFSSSSHIPLTSFRIVRTSSLLVLNAGGVVRGITNWGTFRLPKPYRKQGATYDSGHYFILRFDSSAKTQHAVRRTLGLDPRLIRYSVVKMGAKLEDVAKVGGQAEWGGKGEGY</sequence>
<evidence type="ECO:0000313" key="2">
    <source>
        <dbReference type="EMBL" id="OQO10234.1"/>
    </source>
</evidence>
<accession>A0A1V8TG34</accession>
<dbReference type="GO" id="GO:0070181">
    <property type="term" value="F:small ribosomal subunit rRNA binding"/>
    <property type="evidence" value="ECO:0007669"/>
    <property type="project" value="TreeGrafter"/>
</dbReference>
<dbReference type="GO" id="GO:0005763">
    <property type="term" value="C:mitochondrial small ribosomal subunit"/>
    <property type="evidence" value="ECO:0007669"/>
    <property type="project" value="TreeGrafter"/>
</dbReference>
<evidence type="ECO:0008006" key="4">
    <source>
        <dbReference type="Google" id="ProtNLM"/>
    </source>
</evidence>
<proteinExistence type="inferred from homology"/>
<dbReference type="OrthoDB" id="10259681at2759"/>
<dbReference type="InterPro" id="IPR014717">
    <property type="entry name" value="Transl_elong_EF1B/ribsomal_bS6"/>
</dbReference>
<dbReference type="InterPro" id="IPR035980">
    <property type="entry name" value="Ribosomal_bS6_sf"/>
</dbReference>
<dbReference type="GO" id="GO:0006412">
    <property type="term" value="P:translation"/>
    <property type="evidence" value="ECO:0007669"/>
    <property type="project" value="InterPro"/>
</dbReference>
<comment type="similarity">
    <text evidence="1">Belongs to the bacterial ribosomal protein bS6 family.</text>
</comment>
<dbReference type="CDD" id="cd15465">
    <property type="entry name" value="bS6_mito"/>
    <property type="match status" value="1"/>
</dbReference>
<dbReference type="AlphaFoldDB" id="A0A1V8TG34"/>
<evidence type="ECO:0000256" key="1">
    <source>
        <dbReference type="ARBA" id="ARBA00009512"/>
    </source>
</evidence>
<gene>
    <name evidence="2" type="ORF">B0A48_04592</name>
</gene>
<dbReference type="GO" id="GO:0003735">
    <property type="term" value="F:structural constituent of ribosome"/>
    <property type="evidence" value="ECO:0007669"/>
    <property type="project" value="InterPro"/>
</dbReference>
<name>A0A1V8TG34_9PEZI</name>
<dbReference type="EMBL" id="NAJO01000009">
    <property type="protein sequence ID" value="OQO10234.1"/>
    <property type="molecule type" value="Genomic_DNA"/>
</dbReference>
<keyword evidence="3" id="KW-1185">Reference proteome</keyword>
<organism evidence="2 3">
    <name type="scientific">Cryoendolithus antarcticus</name>
    <dbReference type="NCBI Taxonomy" id="1507870"/>
    <lineage>
        <taxon>Eukaryota</taxon>
        <taxon>Fungi</taxon>
        <taxon>Dikarya</taxon>
        <taxon>Ascomycota</taxon>
        <taxon>Pezizomycotina</taxon>
        <taxon>Dothideomycetes</taxon>
        <taxon>Dothideomycetidae</taxon>
        <taxon>Cladosporiales</taxon>
        <taxon>Cladosporiaceae</taxon>
        <taxon>Cryoendolithus</taxon>
    </lineage>
</organism>
<reference evidence="3" key="1">
    <citation type="submission" date="2017-03" db="EMBL/GenBank/DDBJ databases">
        <title>Genomes of endolithic fungi from Antarctica.</title>
        <authorList>
            <person name="Coleine C."/>
            <person name="Masonjones S."/>
            <person name="Stajich J.E."/>
        </authorList>
    </citation>
    <scope>NUCLEOTIDE SEQUENCE [LARGE SCALE GENOMIC DNA]</scope>
    <source>
        <strain evidence="3">CCFEE 5527</strain>
    </source>
</reference>
<dbReference type="InParanoid" id="A0A1V8TG34"/>